<protein>
    <submittedName>
        <fullName evidence="3">Uncharacterized protein</fullName>
    </submittedName>
</protein>
<keyword evidence="2" id="KW-0472">Membrane</keyword>
<feature type="transmembrane region" description="Helical" evidence="2">
    <location>
        <begin position="76"/>
        <end position="98"/>
    </location>
</feature>
<evidence type="ECO:0000256" key="2">
    <source>
        <dbReference type="SAM" id="Phobius"/>
    </source>
</evidence>
<feature type="transmembrane region" description="Helical" evidence="2">
    <location>
        <begin position="104"/>
        <end position="122"/>
    </location>
</feature>
<evidence type="ECO:0000313" key="4">
    <source>
        <dbReference type="Proteomes" id="UP000481583"/>
    </source>
</evidence>
<feature type="compositionally biased region" description="Basic and acidic residues" evidence="1">
    <location>
        <begin position="1"/>
        <end position="10"/>
    </location>
</feature>
<keyword evidence="4" id="KW-1185">Reference proteome</keyword>
<dbReference type="EMBL" id="JAAKZV010000022">
    <property type="protein sequence ID" value="NGN63881.1"/>
    <property type="molecule type" value="Genomic_DNA"/>
</dbReference>
<name>A0A6G4TY07_9ACTN</name>
<reference evidence="3 4" key="1">
    <citation type="submission" date="2020-02" db="EMBL/GenBank/DDBJ databases">
        <title>Whole-genome analyses of novel actinobacteria.</title>
        <authorList>
            <person name="Sahin N."/>
        </authorList>
    </citation>
    <scope>NUCLEOTIDE SEQUENCE [LARGE SCALE GENOMIC DNA]</scope>
    <source>
        <strain evidence="3 4">A7024</strain>
    </source>
</reference>
<dbReference type="AlphaFoldDB" id="A0A6G4TY07"/>
<feature type="region of interest" description="Disordered" evidence="1">
    <location>
        <begin position="1"/>
        <end position="34"/>
    </location>
</feature>
<organism evidence="3 4">
    <name type="scientific">Streptomyces coryli</name>
    <dbReference type="NCBI Taxonomy" id="1128680"/>
    <lineage>
        <taxon>Bacteria</taxon>
        <taxon>Bacillati</taxon>
        <taxon>Actinomycetota</taxon>
        <taxon>Actinomycetes</taxon>
        <taxon>Kitasatosporales</taxon>
        <taxon>Streptomycetaceae</taxon>
        <taxon>Streptomyces</taxon>
    </lineage>
</organism>
<proteinExistence type="predicted"/>
<dbReference type="RefSeq" id="WP_165234087.1">
    <property type="nucleotide sequence ID" value="NZ_JAAKZV010000022.1"/>
</dbReference>
<evidence type="ECO:0000313" key="3">
    <source>
        <dbReference type="EMBL" id="NGN63881.1"/>
    </source>
</evidence>
<sequence>MTHLSPDRRPPATVHHPIPLTTEQPHAAPLAPRPDGIPDVTQVQLPDGRIVTGYTLTHTQPTGPARPAAVSPLAKNLALAGIGFAAVCGGLILLTSFITALANLVMNLIILVAVVAGLYVVLQIFGGGGGTTVNARKAIFKSNRFYG</sequence>
<accession>A0A6G4TY07</accession>
<evidence type="ECO:0000256" key="1">
    <source>
        <dbReference type="SAM" id="MobiDB-lite"/>
    </source>
</evidence>
<dbReference type="Proteomes" id="UP000481583">
    <property type="component" value="Unassembled WGS sequence"/>
</dbReference>
<comment type="caution">
    <text evidence="3">The sequence shown here is derived from an EMBL/GenBank/DDBJ whole genome shotgun (WGS) entry which is preliminary data.</text>
</comment>
<gene>
    <name evidence="3" type="ORF">G5C51_08165</name>
</gene>
<keyword evidence="2" id="KW-1133">Transmembrane helix</keyword>
<keyword evidence="2" id="KW-0812">Transmembrane</keyword>